<dbReference type="HOGENOM" id="CLU_1927331_0_0_1"/>
<dbReference type="EMBL" id="KN846959">
    <property type="protein sequence ID" value="KIW67905.1"/>
    <property type="molecule type" value="Genomic_DNA"/>
</dbReference>
<reference evidence="1 2" key="1">
    <citation type="submission" date="2015-01" db="EMBL/GenBank/DDBJ databases">
        <title>The Genome Sequence of Capronia semiimmersa CBS27337.</title>
        <authorList>
            <consortium name="The Broad Institute Genomics Platform"/>
            <person name="Cuomo C."/>
            <person name="de Hoog S."/>
            <person name="Gorbushina A."/>
            <person name="Stielow B."/>
            <person name="Teixiera M."/>
            <person name="Abouelleil A."/>
            <person name="Chapman S.B."/>
            <person name="Priest M."/>
            <person name="Young S.K."/>
            <person name="Wortman J."/>
            <person name="Nusbaum C."/>
            <person name="Birren B."/>
        </authorList>
    </citation>
    <scope>NUCLEOTIDE SEQUENCE [LARGE SCALE GENOMIC DNA]</scope>
    <source>
        <strain evidence="1 2">CBS 27337</strain>
    </source>
</reference>
<sequence length="131" mass="14890">MEPVTVETISSCIFTVTDRCINESNYDSTKYLNTPSNVWLHIHSTENKNNVEEGLGVTFTGDARYTLMTSAERNICYKERINYIAHSVLVSYLGVAGIKNKIRHGIIFLDDRSSLTWSVTPPHSLRRGRDH</sequence>
<protein>
    <submittedName>
        <fullName evidence="1">Uncharacterized protein</fullName>
    </submittedName>
</protein>
<keyword evidence="2" id="KW-1185">Reference proteome</keyword>
<proteinExistence type="predicted"/>
<dbReference type="Proteomes" id="UP000054266">
    <property type="component" value="Unassembled WGS sequence"/>
</dbReference>
<accession>A0A0D2FMM1</accession>
<gene>
    <name evidence="1" type="ORF">PV04_07120</name>
</gene>
<evidence type="ECO:0000313" key="2">
    <source>
        <dbReference type="Proteomes" id="UP000054266"/>
    </source>
</evidence>
<organism evidence="1 2">
    <name type="scientific">Phialophora macrospora</name>
    <dbReference type="NCBI Taxonomy" id="1851006"/>
    <lineage>
        <taxon>Eukaryota</taxon>
        <taxon>Fungi</taxon>
        <taxon>Dikarya</taxon>
        <taxon>Ascomycota</taxon>
        <taxon>Pezizomycotina</taxon>
        <taxon>Eurotiomycetes</taxon>
        <taxon>Chaetothyriomycetidae</taxon>
        <taxon>Chaetothyriales</taxon>
        <taxon>Herpotrichiellaceae</taxon>
        <taxon>Phialophora</taxon>
    </lineage>
</organism>
<name>A0A0D2FMM1_9EURO</name>
<dbReference type="AlphaFoldDB" id="A0A0D2FMM1"/>
<evidence type="ECO:0000313" key="1">
    <source>
        <dbReference type="EMBL" id="KIW67905.1"/>
    </source>
</evidence>